<evidence type="ECO:0000313" key="2">
    <source>
        <dbReference type="EMBL" id="CAF0991001.1"/>
    </source>
</evidence>
<evidence type="ECO:0000313" key="12">
    <source>
        <dbReference type="Proteomes" id="UP000663870"/>
    </source>
</evidence>
<evidence type="ECO:0000256" key="1">
    <source>
        <dbReference type="SAM" id="MobiDB-lite"/>
    </source>
</evidence>
<comment type="caution">
    <text evidence="4">The sequence shown here is derived from an EMBL/GenBank/DDBJ whole genome shotgun (WGS) entry which is preliminary data.</text>
</comment>
<dbReference type="EMBL" id="CAJOBE010002490">
    <property type="protein sequence ID" value="CAF3825714.1"/>
    <property type="molecule type" value="Genomic_DNA"/>
</dbReference>
<feature type="compositionally biased region" description="Polar residues" evidence="1">
    <location>
        <begin position="35"/>
        <end position="54"/>
    </location>
</feature>
<feature type="region of interest" description="Disordered" evidence="1">
    <location>
        <begin position="1"/>
        <end position="75"/>
    </location>
</feature>
<evidence type="ECO:0000313" key="3">
    <source>
        <dbReference type="EMBL" id="CAF1032567.1"/>
    </source>
</evidence>
<protein>
    <submittedName>
        <fullName evidence="4">Uncharacterized protein</fullName>
    </submittedName>
</protein>
<dbReference type="Proteomes" id="UP000663870">
    <property type="component" value="Unassembled WGS sequence"/>
</dbReference>
<evidence type="ECO:0000313" key="8">
    <source>
        <dbReference type="EMBL" id="CAF3797001.1"/>
    </source>
</evidence>
<sequence length="75" mass="8685">MSSNQNSQNWQRGVNQYGNRYDHRGEGAAQGGSYHYSNRDGSYYYQNSNGSTYYQAPDGYRNYTAPYNNSRYGQQ</sequence>
<gene>
    <name evidence="9" type="ORF">FNK824_LOCUS16437</name>
    <name evidence="8" type="ORF">JBS370_LOCUS15081</name>
    <name evidence="6" type="ORF">JXQ802_LOCUS24101</name>
    <name evidence="7" type="ORF">JXQ802_LOCUS24588</name>
    <name evidence="10" type="ORF">OTI717_LOCUS23729</name>
    <name evidence="3" type="ORF">PYM288_LOCUS16216</name>
    <name evidence="2" type="ORF">RFH988_LOCUS13654</name>
    <name evidence="5" type="ORF">SEV965_LOCUS19541</name>
    <name evidence="4" type="ORF">ZHD862_LOCUS19346</name>
</gene>
<evidence type="ECO:0000313" key="4">
    <source>
        <dbReference type="EMBL" id="CAF1135129.1"/>
    </source>
</evidence>
<evidence type="ECO:0000313" key="6">
    <source>
        <dbReference type="EMBL" id="CAF1195061.1"/>
    </source>
</evidence>
<dbReference type="Proteomes" id="UP000663854">
    <property type="component" value="Unassembled WGS sequence"/>
</dbReference>
<feature type="compositionally biased region" description="Polar residues" evidence="1">
    <location>
        <begin position="65"/>
        <end position="75"/>
    </location>
</feature>
<dbReference type="EMBL" id="CAJNOH010000412">
    <property type="protein sequence ID" value="CAF1032567.1"/>
    <property type="molecule type" value="Genomic_DNA"/>
</dbReference>
<dbReference type="EMBL" id="CAJOBD010001413">
    <property type="protein sequence ID" value="CAF3797001.1"/>
    <property type="molecule type" value="Genomic_DNA"/>
</dbReference>
<dbReference type="EMBL" id="CAJNOL010000803">
    <property type="protein sequence ID" value="CAF1204055.1"/>
    <property type="molecule type" value="Genomic_DNA"/>
</dbReference>
<reference evidence="4" key="1">
    <citation type="submission" date="2021-02" db="EMBL/GenBank/DDBJ databases">
        <authorList>
            <person name="Nowell W R."/>
        </authorList>
    </citation>
    <scope>NUCLEOTIDE SEQUENCE</scope>
</reference>
<feature type="compositionally biased region" description="Polar residues" evidence="1">
    <location>
        <begin position="1"/>
        <end position="18"/>
    </location>
</feature>
<dbReference type="EMBL" id="CAJNOU010001223">
    <property type="protein sequence ID" value="CAF1171524.1"/>
    <property type="molecule type" value="Genomic_DNA"/>
</dbReference>
<evidence type="ECO:0000313" key="5">
    <source>
        <dbReference type="EMBL" id="CAF1171524.1"/>
    </source>
</evidence>
<dbReference type="EMBL" id="CAJNOO010000607">
    <property type="protein sequence ID" value="CAF0991001.1"/>
    <property type="molecule type" value="Genomic_DNA"/>
</dbReference>
<proteinExistence type="predicted"/>
<dbReference type="EMBL" id="CAJNOL010000773">
    <property type="protein sequence ID" value="CAF1195061.1"/>
    <property type="molecule type" value="Genomic_DNA"/>
</dbReference>
<name>A0A814RNU3_9BILA</name>
<organism evidence="4 11">
    <name type="scientific">Rotaria sordida</name>
    <dbReference type="NCBI Taxonomy" id="392033"/>
    <lineage>
        <taxon>Eukaryota</taxon>
        <taxon>Metazoa</taxon>
        <taxon>Spiralia</taxon>
        <taxon>Gnathifera</taxon>
        <taxon>Rotifera</taxon>
        <taxon>Eurotatoria</taxon>
        <taxon>Bdelloidea</taxon>
        <taxon>Philodinida</taxon>
        <taxon>Philodinidae</taxon>
        <taxon>Rotaria</taxon>
    </lineage>
</organism>
<dbReference type="Proteomes" id="UP000663889">
    <property type="component" value="Unassembled WGS sequence"/>
</dbReference>
<evidence type="ECO:0000313" key="9">
    <source>
        <dbReference type="EMBL" id="CAF3825714.1"/>
    </source>
</evidence>
<dbReference type="AlphaFoldDB" id="A0A814RNU3"/>
<evidence type="ECO:0000313" key="7">
    <source>
        <dbReference type="EMBL" id="CAF1204055.1"/>
    </source>
</evidence>
<accession>A0A814RNU3</accession>
<dbReference type="Proteomes" id="UP000663823">
    <property type="component" value="Unassembled WGS sequence"/>
</dbReference>
<dbReference type="Proteomes" id="UP000663874">
    <property type="component" value="Unassembled WGS sequence"/>
</dbReference>
<dbReference type="EMBL" id="CAJNOT010001048">
    <property type="protein sequence ID" value="CAF1135129.1"/>
    <property type="molecule type" value="Genomic_DNA"/>
</dbReference>
<dbReference type="Proteomes" id="UP000663836">
    <property type="component" value="Unassembled WGS sequence"/>
</dbReference>
<dbReference type="Proteomes" id="UP000663882">
    <property type="component" value="Unassembled WGS sequence"/>
</dbReference>
<keyword evidence="12" id="KW-1185">Reference proteome</keyword>
<dbReference type="Proteomes" id="UP000663864">
    <property type="component" value="Unassembled WGS sequence"/>
</dbReference>
<evidence type="ECO:0000313" key="10">
    <source>
        <dbReference type="EMBL" id="CAF3899926.1"/>
    </source>
</evidence>
<dbReference type="OrthoDB" id="5415522at2759"/>
<evidence type="ECO:0000313" key="11">
    <source>
        <dbReference type="Proteomes" id="UP000663864"/>
    </source>
</evidence>
<dbReference type="EMBL" id="CAJOAX010004314">
    <property type="protein sequence ID" value="CAF3899926.1"/>
    <property type="molecule type" value="Genomic_DNA"/>
</dbReference>